<accession>A0A914XGF0</accession>
<feature type="transmembrane region" description="Helical" evidence="1">
    <location>
        <begin position="109"/>
        <end position="128"/>
    </location>
</feature>
<evidence type="ECO:0000313" key="2">
    <source>
        <dbReference type="Proteomes" id="UP000887566"/>
    </source>
</evidence>
<proteinExistence type="predicted"/>
<dbReference type="Proteomes" id="UP000887566">
    <property type="component" value="Unplaced"/>
</dbReference>
<organism evidence="2 3">
    <name type="scientific">Plectus sambesii</name>
    <dbReference type="NCBI Taxonomy" id="2011161"/>
    <lineage>
        <taxon>Eukaryota</taxon>
        <taxon>Metazoa</taxon>
        <taxon>Ecdysozoa</taxon>
        <taxon>Nematoda</taxon>
        <taxon>Chromadorea</taxon>
        <taxon>Plectida</taxon>
        <taxon>Plectina</taxon>
        <taxon>Plectoidea</taxon>
        <taxon>Plectidae</taxon>
        <taxon>Plectus</taxon>
    </lineage>
</organism>
<keyword evidence="1" id="KW-0472">Membrane</keyword>
<keyword evidence="1" id="KW-0812">Transmembrane</keyword>
<dbReference type="AlphaFoldDB" id="A0A914XGF0"/>
<name>A0A914XGF0_9BILA</name>
<evidence type="ECO:0000313" key="3">
    <source>
        <dbReference type="WBParaSite" id="PSAMB.scaffold847size40312.g9195.t1"/>
    </source>
</evidence>
<dbReference type="WBParaSite" id="PSAMB.scaffold847size40312.g9195.t1">
    <property type="protein sequence ID" value="PSAMB.scaffold847size40312.g9195.t1"/>
    <property type="gene ID" value="PSAMB.scaffold847size40312.g9195"/>
</dbReference>
<keyword evidence="2" id="KW-1185">Reference proteome</keyword>
<protein>
    <submittedName>
        <fullName evidence="3">Uncharacterized protein</fullName>
    </submittedName>
</protein>
<evidence type="ECO:0000256" key="1">
    <source>
        <dbReference type="SAM" id="Phobius"/>
    </source>
</evidence>
<keyword evidence="1" id="KW-1133">Transmembrane helix</keyword>
<reference evidence="3" key="1">
    <citation type="submission" date="2022-11" db="UniProtKB">
        <authorList>
            <consortium name="WormBaseParasite"/>
        </authorList>
    </citation>
    <scope>IDENTIFICATION</scope>
</reference>
<sequence>MAATTPSHHSPRLSPFTVFIRSAARTVLLRANVTDSALVSLRHFSAPQSAGARSTVAAADGAEFKFQTRSSILQPRVPEEGPTPPKVAFVRASGAVPVSHLTAFGWRRSSLVVVVFVFVLVGLGRYLLLTKSQRVRFICTRLAALRGAASASDDSGRCCPLVVLRGVFFSTRS</sequence>